<dbReference type="AlphaFoldDB" id="A0A816U282"/>
<protein>
    <submittedName>
        <fullName evidence="1">Uncharacterized protein</fullName>
    </submittedName>
</protein>
<gene>
    <name evidence="1" type="ORF">MBJ925_LOCUS22520</name>
</gene>
<proteinExistence type="predicted"/>
<sequence>SNDAEVDASIRSLQSVIDMADDILDSDDTDATFD</sequence>
<accession>A0A816U282</accession>
<organism evidence="1 2">
    <name type="scientific">Rotaria magnacalcarata</name>
    <dbReference type="NCBI Taxonomy" id="392030"/>
    <lineage>
        <taxon>Eukaryota</taxon>
        <taxon>Metazoa</taxon>
        <taxon>Spiralia</taxon>
        <taxon>Gnathifera</taxon>
        <taxon>Rotifera</taxon>
        <taxon>Eurotatoria</taxon>
        <taxon>Bdelloidea</taxon>
        <taxon>Philodinida</taxon>
        <taxon>Philodinidae</taxon>
        <taxon>Rotaria</taxon>
    </lineage>
</organism>
<reference evidence="1" key="1">
    <citation type="submission" date="2021-02" db="EMBL/GenBank/DDBJ databases">
        <authorList>
            <person name="Nowell W R."/>
        </authorList>
    </citation>
    <scope>NUCLEOTIDE SEQUENCE</scope>
</reference>
<name>A0A816U282_9BILA</name>
<evidence type="ECO:0000313" key="2">
    <source>
        <dbReference type="Proteomes" id="UP000663824"/>
    </source>
</evidence>
<dbReference type="Proteomes" id="UP000663824">
    <property type="component" value="Unassembled WGS sequence"/>
</dbReference>
<comment type="caution">
    <text evidence="1">The sequence shown here is derived from an EMBL/GenBank/DDBJ whole genome shotgun (WGS) entry which is preliminary data.</text>
</comment>
<feature type="non-terminal residue" evidence="1">
    <location>
        <position position="1"/>
    </location>
</feature>
<dbReference type="EMBL" id="CAJNRE010011538">
    <property type="protein sequence ID" value="CAF2102423.1"/>
    <property type="molecule type" value="Genomic_DNA"/>
</dbReference>
<evidence type="ECO:0000313" key="1">
    <source>
        <dbReference type="EMBL" id="CAF2102423.1"/>
    </source>
</evidence>